<comment type="caution">
    <text evidence="3">The sequence shown here is derived from an EMBL/GenBank/DDBJ whole genome shotgun (WGS) entry which is preliminary data.</text>
</comment>
<evidence type="ECO:0000256" key="1">
    <source>
        <dbReference type="ARBA" id="ARBA00001933"/>
    </source>
</evidence>
<dbReference type="Proteomes" id="UP000886885">
    <property type="component" value="Chromosome 12D"/>
</dbReference>
<dbReference type="InterPro" id="IPR005814">
    <property type="entry name" value="Aminotrans_3"/>
</dbReference>
<evidence type="ECO:0000313" key="3">
    <source>
        <dbReference type="EMBL" id="KAG6753259.1"/>
    </source>
</evidence>
<name>A0A8X8CFR8_POPTO</name>
<dbReference type="Pfam" id="PF00202">
    <property type="entry name" value="Aminotran_3"/>
    <property type="match status" value="1"/>
</dbReference>
<gene>
    <name evidence="3" type="ORF">POTOM_043309</name>
</gene>
<comment type="cofactor">
    <cofactor evidence="1">
        <name>pyridoxal 5'-phosphate</name>
        <dbReference type="ChEBI" id="CHEBI:597326"/>
    </cofactor>
</comment>
<comment type="similarity">
    <text evidence="2">Belongs to the class-III pyridoxal-phosphate-dependent aminotransferase family.</text>
</comment>
<keyword evidence="4" id="KW-1185">Reference proteome</keyword>
<evidence type="ECO:0000256" key="2">
    <source>
        <dbReference type="RuleBase" id="RU003560"/>
    </source>
</evidence>
<dbReference type="GO" id="GO:0030170">
    <property type="term" value="F:pyridoxal phosphate binding"/>
    <property type="evidence" value="ECO:0007669"/>
    <property type="project" value="InterPro"/>
</dbReference>
<dbReference type="PANTHER" id="PTHR43713:SF3">
    <property type="entry name" value="GLUTAMATE-1-SEMIALDEHYDE 2,1-AMINOMUTASE 1, CHLOROPLASTIC-RELATED"/>
    <property type="match status" value="1"/>
</dbReference>
<dbReference type="AlphaFoldDB" id="A0A8X8CFR8"/>
<dbReference type="OrthoDB" id="425114at2759"/>
<keyword evidence="2" id="KW-0663">Pyridoxal phosphate</keyword>
<dbReference type="PANTHER" id="PTHR43713">
    <property type="entry name" value="GLUTAMATE-1-SEMIALDEHYDE 2,1-AMINOMUTASE"/>
    <property type="match status" value="1"/>
</dbReference>
<proteinExistence type="inferred from homology"/>
<sequence length="471" mass="51068">MASIITGDIVGLGLSCSATRKLYQTRNPSSSRLSFCSIKMAVSVEEEKKKKSFTLKKSEEAFNAAKEMMPGGVNSPVRAFKSVDGQPIVFDSVKGSHMKDIDGNDYIDYVGSWGPAVIGHPDDERSGPFLKGEHGLADISSVGYLGMNGNGDCHYLIIQKRFSSSCLNQWKRLAHSRRTISLSVASHGSLLDIGSGIQCTLSFYLSILRTDVYLQRWRSKQFPSIEMVRFVNSAAEACMGVLRLACASTGREKIIKFEGCYHGHAATYETLTATYNDIALMENLFESNKGEICAVILEPVVGNAGFIPPKPEFLNALGKITKENNVRIFDEVMTGFRLSYGGAQDYFGITPDLTTGKIIGGGLPAGAYGGRREIMEMVAPAGPMYQAATLSGNPLAMTAGIHTLKRLQEPGSYEYLDKITSELVQGIIDAGKKTGHAICGGYIRGMFGFSFTEGPVYNFADAKKSDTPGTY</sequence>
<dbReference type="GO" id="GO:0008483">
    <property type="term" value="F:transaminase activity"/>
    <property type="evidence" value="ECO:0007669"/>
    <property type="project" value="InterPro"/>
</dbReference>
<protein>
    <recommendedName>
        <fullName evidence="5">Glutamate-1-semialdehyde 2,1-aminomutase</fullName>
    </recommendedName>
</protein>
<accession>A0A8X8CFR8</accession>
<organism evidence="3 4">
    <name type="scientific">Populus tomentosa</name>
    <name type="common">Chinese white poplar</name>
    <dbReference type="NCBI Taxonomy" id="118781"/>
    <lineage>
        <taxon>Eukaryota</taxon>
        <taxon>Viridiplantae</taxon>
        <taxon>Streptophyta</taxon>
        <taxon>Embryophyta</taxon>
        <taxon>Tracheophyta</taxon>
        <taxon>Spermatophyta</taxon>
        <taxon>Magnoliopsida</taxon>
        <taxon>eudicotyledons</taxon>
        <taxon>Gunneridae</taxon>
        <taxon>Pentapetalae</taxon>
        <taxon>rosids</taxon>
        <taxon>fabids</taxon>
        <taxon>Malpighiales</taxon>
        <taxon>Salicaceae</taxon>
        <taxon>Saliceae</taxon>
        <taxon>Populus</taxon>
    </lineage>
</organism>
<reference evidence="3" key="1">
    <citation type="journal article" date="2020" name="bioRxiv">
        <title>Hybrid origin of Populus tomentosa Carr. identified through genome sequencing and phylogenomic analysis.</title>
        <authorList>
            <person name="An X."/>
            <person name="Gao K."/>
            <person name="Chen Z."/>
            <person name="Li J."/>
            <person name="Yang X."/>
            <person name="Yang X."/>
            <person name="Zhou J."/>
            <person name="Guo T."/>
            <person name="Zhao T."/>
            <person name="Huang S."/>
            <person name="Miao D."/>
            <person name="Khan W.U."/>
            <person name="Rao P."/>
            <person name="Ye M."/>
            <person name="Lei B."/>
            <person name="Liao W."/>
            <person name="Wang J."/>
            <person name="Ji L."/>
            <person name="Li Y."/>
            <person name="Guo B."/>
            <person name="Mustafa N.S."/>
            <person name="Li S."/>
            <person name="Yun Q."/>
            <person name="Keller S.R."/>
            <person name="Mao J."/>
            <person name="Zhang R."/>
            <person name="Strauss S.H."/>
        </authorList>
    </citation>
    <scope>NUCLEOTIDE SEQUENCE</scope>
    <source>
        <strain evidence="3">GM15</strain>
        <tissue evidence="3">Leaf</tissue>
    </source>
</reference>
<dbReference type="GO" id="GO:0009507">
    <property type="term" value="C:chloroplast"/>
    <property type="evidence" value="ECO:0007669"/>
    <property type="project" value="TreeGrafter"/>
</dbReference>
<evidence type="ECO:0008006" key="5">
    <source>
        <dbReference type="Google" id="ProtNLM"/>
    </source>
</evidence>
<evidence type="ECO:0000313" key="4">
    <source>
        <dbReference type="Proteomes" id="UP000886885"/>
    </source>
</evidence>
<dbReference type="EMBL" id="JAAWWB010000024">
    <property type="protein sequence ID" value="KAG6753259.1"/>
    <property type="molecule type" value="Genomic_DNA"/>
</dbReference>